<dbReference type="HAMAP" id="MF_00267">
    <property type="entry name" value="MinC"/>
    <property type="match status" value="1"/>
</dbReference>
<dbReference type="Pfam" id="PF03775">
    <property type="entry name" value="MinC_C"/>
    <property type="match status" value="1"/>
</dbReference>
<evidence type="ECO:0000256" key="4">
    <source>
        <dbReference type="ARBA" id="ARBA00023306"/>
    </source>
</evidence>
<dbReference type="GO" id="GO:1901891">
    <property type="term" value="P:regulation of cell septum assembly"/>
    <property type="evidence" value="ECO:0007669"/>
    <property type="project" value="InterPro"/>
</dbReference>
<feature type="domain" description="Septum formation inhibitor MinC N-terminal" evidence="8">
    <location>
        <begin position="6"/>
        <end position="73"/>
    </location>
</feature>
<comment type="subunit">
    <text evidence="6">Interacts with MinD and FtsZ.</text>
</comment>
<gene>
    <name evidence="6 9" type="primary">minC</name>
    <name evidence="9" type="ORF">ERCICUMA2628_333</name>
</gene>
<evidence type="ECO:0000256" key="2">
    <source>
        <dbReference type="ARBA" id="ARBA00022618"/>
    </source>
</evidence>
<keyword evidence="2 6" id="KW-0132">Cell division</keyword>
<protein>
    <recommendedName>
        <fullName evidence="6">Probable septum site-determining protein MinC</fullName>
    </recommendedName>
</protein>
<comment type="similarity">
    <text evidence="1 6">Belongs to the MinC family.</text>
</comment>
<dbReference type="GO" id="GO:0000902">
    <property type="term" value="P:cell morphogenesis"/>
    <property type="evidence" value="ECO:0007669"/>
    <property type="project" value="InterPro"/>
</dbReference>
<evidence type="ECO:0000256" key="1">
    <source>
        <dbReference type="ARBA" id="ARBA00006291"/>
    </source>
</evidence>
<dbReference type="OrthoDB" id="9794530at2"/>
<dbReference type="GO" id="GO:0000917">
    <property type="term" value="P:division septum assembly"/>
    <property type="evidence" value="ECO:0007669"/>
    <property type="project" value="UniProtKB-KW"/>
</dbReference>
<evidence type="ECO:0000259" key="7">
    <source>
        <dbReference type="Pfam" id="PF03775"/>
    </source>
</evidence>
<dbReference type="NCBIfam" id="TIGR01222">
    <property type="entry name" value="minC"/>
    <property type="match status" value="1"/>
</dbReference>
<proteinExistence type="inferred from homology"/>
<dbReference type="InterPro" id="IPR036145">
    <property type="entry name" value="MinC_C_sf"/>
</dbReference>
<dbReference type="GO" id="GO:0051302">
    <property type="term" value="P:regulation of cell division"/>
    <property type="evidence" value="ECO:0007669"/>
    <property type="project" value="InterPro"/>
</dbReference>
<reference evidence="9 10" key="1">
    <citation type="submission" date="2019-02" db="EMBL/GenBank/DDBJ databases">
        <authorList>
            <person name="Manzano-Marin A."/>
            <person name="Manzano-Marin A."/>
        </authorList>
    </citation>
    <scope>NUCLEOTIDE SEQUENCE [LARGE SCALE GENOMIC DNA]</scope>
    <source>
        <strain evidence="9 10">ErCicuneomaculata</strain>
    </source>
</reference>
<comment type="function">
    <text evidence="5 6">Cell division inhibitor that blocks the formation of polar Z ring septums. Rapidly oscillates between the poles of the cell to destabilize FtsZ filaments that have formed before they mature into polar Z rings. Prevents FtsZ polymerization.</text>
</comment>
<sequence length="231" mass="25556">MSQLSIALKGSNFTLPVLHLHNSDPVIVRTALEEKFSRTPNFFNHAAVIVNVEVLTSEVDWNQMQKAILSTGIFIVGISGCKDEQLKNIIIRSGLPVLNTGQFQTSTTNNLVPVMVSSQMTQYKTRMIFSPVRSGQQIYAKNTDLVIINNVSEGAELVADGNIHVYGIMRGRALAGANGDYNCQIFCTNLLAELVSISGHYWMMDQIPSYFASKAARIYLKNEALTIQKLN</sequence>
<organism evidence="9 10">
    <name type="scientific">Candidatus Erwinia haradaeae</name>
    <dbReference type="NCBI Taxonomy" id="1922217"/>
    <lineage>
        <taxon>Bacteria</taxon>
        <taxon>Pseudomonadati</taxon>
        <taxon>Pseudomonadota</taxon>
        <taxon>Gammaproteobacteria</taxon>
        <taxon>Enterobacterales</taxon>
        <taxon>Erwiniaceae</taxon>
        <taxon>Erwinia</taxon>
    </lineage>
</organism>
<name>A0A451D2C9_9GAMM</name>
<evidence type="ECO:0000256" key="3">
    <source>
        <dbReference type="ARBA" id="ARBA00023210"/>
    </source>
</evidence>
<dbReference type="InterPro" id="IPR007874">
    <property type="entry name" value="MinC_N"/>
</dbReference>
<dbReference type="SUPFAM" id="SSF63848">
    <property type="entry name" value="Cell-division inhibitor MinC, C-terminal domain"/>
    <property type="match status" value="1"/>
</dbReference>
<dbReference type="AlphaFoldDB" id="A0A451D2C9"/>
<dbReference type="PANTHER" id="PTHR34108">
    <property type="entry name" value="SEPTUM SITE-DETERMINING PROTEIN MINC"/>
    <property type="match status" value="1"/>
</dbReference>
<evidence type="ECO:0000256" key="6">
    <source>
        <dbReference type="HAMAP-Rule" id="MF_00267"/>
    </source>
</evidence>
<keyword evidence="4 6" id="KW-0131">Cell cycle</keyword>
<dbReference type="PANTHER" id="PTHR34108:SF1">
    <property type="entry name" value="SEPTUM SITE-DETERMINING PROTEIN MINC"/>
    <property type="match status" value="1"/>
</dbReference>
<dbReference type="Proteomes" id="UP000294412">
    <property type="component" value="Chromosome"/>
</dbReference>
<keyword evidence="3 6" id="KW-0717">Septation</keyword>
<accession>A0A451D2C9</accession>
<dbReference type="EMBL" id="LR217703">
    <property type="protein sequence ID" value="VFP79789.1"/>
    <property type="molecule type" value="Genomic_DNA"/>
</dbReference>
<dbReference type="Gene3D" id="3.30.70.260">
    <property type="match status" value="1"/>
</dbReference>
<dbReference type="InterPro" id="IPR013033">
    <property type="entry name" value="MinC"/>
</dbReference>
<dbReference type="RefSeq" id="WP_157993546.1">
    <property type="nucleotide sequence ID" value="NZ_LR217703.1"/>
</dbReference>
<dbReference type="InterPro" id="IPR016098">
    <property type="entry name" value="CAP/MinC_C"/>
</dbReference>
<dbReference type="Gene3D" id="2.160.20.70">
    <property type="match status" value="1"/>
</dbReference>
<evidence type="ECO:0000313" key="10">
    <source>
        <dbReference type="Proteomes" id="UP000294412"/>
    </source>
</evidence>
<dbReference type="InterPro" id="IPR005526">
    <property type="entry name" value="Septum_form_inhib_MinC_C"/>
</dbReference>
<evidence type="ECO:0000256" key="5">
    <source>
        <dbReference type="ARBA" id="ARBA00025606"/>
    </source>
</evidence>
<dbReference type="Pfam" id="PF05209">
    <property type="entry name" value="MinC_N"/>
    <property type="match status" value="1"/>
</dbReference>
<evidence type="ECO:0000259" key="8">
    <source>
        <dbReference type="Pfam" id="PF05209"/>
    </source>
</evidence>
<feature type="domain" description="Septum formation inhibitor MinC C-terminal" evidence="7">
    <location>
        <begin position="130"/>
        <end position="227"/>
    </location>
</feature>
<evidence type="ECO:0000313" key="9">
    <source>
        <dbReference type="EMBL" id="VFP79789.1"/>
    </source>
</evidence>